<accession>A0AAD7S8M5</accession>
<evidence type="ECO:0000313" key="3">
    <source>
        <dbReference type="Proteomes" id="UP001221898"/>
    </source>
</evidence>
<protein>
    <submittedName>
        <fullName evidence="2">Uncharacterized protein</fullName>
    </submittedName>
</protein>
<evidence type="ECO:0000313" key="2">
    <source>
        <dbReference type="EMBL" id="KAJ8397954.1"/>
    </source>
</evidence>
<dbReference type="Proteomes" id="UP001221898">
    <property type="component" value="Unassembled WGS sequence"/>
</dbReference>
<name>A0AAD7S8M5_9TELE</name>
<gene>
    <name evidence="2" type="ORF">AAFF_G00433010</name>
</gene>
<dbReference type="AlphaFoldDB" id="A0AAD7S8M5"/>
<comment type="caution">
    <text evidence="2">The sequence shown here is derived from an EMBL/GenBank/DDBJ whole genome shotgun (WGS) entry which is preliminary data.</text>
</comment>
<evidence type="ECO:0000256" key="1">
    <source>
        <dbReference type="SAM" id="MobiDB-lite"/>
    </source>
</evidence>
<sequence>MAGRLLAGADGHGSVRHPSRRIPAVKAEDLRRRGPNSWLNTTRPPEAPKSTGRRASAQLGSDLIPP</sequence>
<dbReference type="EMBL" id="JAINUG010000094">
    <property type="protein sequence ID" value="KAJ8397954.1"/>
    <property type="molecule type" value="Genomic_DNA"/>
</dbReference>
<feature type="region of interest" description="Disordered" evidence="1">
    <location>
        <begin position="1"/>
        <end position="66"/>
    </location>
</feature>
<organism evidence="2 3">
    <name type="scientific">Aldrovandia affinis</name>
    <dbReference type="NCBI Taxonomy" id="143900"/>
    <lineage>
        <taxon>Eukaryota</taxon>
        <taxon>Metazoa</taxon>
        <taxon>Chordata</taxon>
        <taxon>Craniata</taxon>
        <taxon>Vertebrata</taxon>
        <taxon>Euteleostomi</taxon>
        <taxon>Actinopterygii</taxon>
        <taxon>Neopterygii</taxon>
        <taxon>Teleostei</taxon>
        <taxon>Notacanthiformes</taxon>
        <taxon>Halosauridae</taxon>
        <taxon>Aldrovandia</taxon>
    </lineage>
</organism>
<keyword evidence="3" id="KW-1185">Reference proteome</keyword>
<proteinExistence type="predicted"/>
<reference evidence="2" key="1">
    <citation type="journal article" date="2023" name="Science">
        <title>Genome structures resolve the early diversification of teleost fishes.</title>
        <authorList>
            <person name="Parey E."/>
            <person name="Louis A."/>
            <person name="Montfort J."/>
            <person name="Bouchez O."/>
            <person name="Roques C."/>
            <person name="Iampietro C."/>
            <person name="Lluch J."/>
            <person name="Castinel A."/>
            <person name="Donnadieu C."/>
            <person name="Desvignes T."/>
            <person name="Floi Bucao C."/>
            <person name="Jouanno E."/>
            <person name="Wen M."/>
            <person name="Mejri S."/>
            <person name="Dirks R."/>
            <person name="Jansen H."/>
            <person name="Henkel C."/>
            <person name="Chen W.J."/>
            <person name="Zahm M."/>
            <person name="Cabau C."/>
            <person name="Klopp C."/>
            <person name="Thompson A.W."/>
            <person name="Robinson-Rechavi M."/>
            <person name="Braasch I."/>
            <person name="Lecointre G."/>
            <person name="Bobe J."/>
            <person name="Postlethwait J.H."/>
            <person name="Berthelot C."/>
            <person name="Roest Crollius H."/>
            <person name="Guiguen Y."/>
        </authorList>
    </citation>
    <scope>NUCLEOTIDE SEQUENCE</scope>
    <source>
        <strain evidence="2">NC1722</strain>
    </source>
</reference>